<dbReference type="RefSeq" id="WP_140921533.1">
    <property type="nucleotide sequence ID" value="NZ_JABMLK010000001.1"/>
</dbReference>
<evidence type="ECO:0000313" key="1">
    <source>
        <dbReference type="EMBL" id="MBK5073793.1"/>
    </source>
</evidence>
<dbReference type="EMBL" id="JADRCQ010000003">
    <property type="protein sequence ID" value="MBK5073793.1"/>
    <property type="molecule type" value="Genomic_DNA"/>
</dbReference>
<evidence type="ECO:0000313" key="2">
    <source>
        <dbReference type="EMBL" id="MBK5177313.1"/>
    </source>
</evidence>
<dbReference type="Proteomes" id="UP000807542">
    <property type="component" value="Unassembled WGS sequence"/>
</dbReference>
<organism evidence="2 3">
    <name type="scientific">Limnobaculum xujianqingii</name>
    <dbReference type="NCBI Taxonomy" id="2738837"/>
    <lineage>
        <taxon>Bacteria</taxon>
        <taxon>Pseudomonadati</taxon>
        <taxon>Pseudomonadota</taxon>
        <taxon>Gammaproteobacteria</taxon>
        <taxon>Enterobacterales</taxon>
        <taxon>Budviciaceae</taxon>
        <taxon>Limnobaculum</taxon>
    </lineage>
</organism>
<dbReference type="EMBL" id="JADRCP010000003">
    <property type="protein sequence ID" value="MBK5177313.1"/>
    <property type="molecule type" value="Genomic_DNA"/>
</dbReference>
<evidence type="ECO:0000313" key="4">
    <source>
        <dbReference type="Proteomes" id="UP001296969"/>
    </source>
</evidence>
<comment type="caution">
    <text evidence="2">The sequence shown here is derived from an EMBL/GenBank/DDBJ whole genome shotgun (WGS) entry which is preliminary data.</text>
</comment>
<protein>
    <submittedName>
        <fullName evidence="2">Hemagglutinin</fullName>
    </submittedName>
</protein>
<evidence type="ECO:0000313" key="3">
    <source>
        <dbReference type="Proteomes" id="UP000807542"/>
    </source>
</evidence>
<name>A0A9D7AJU9_9GAMM</name>
<sequence>METLSDKQTQDYAQQLAGNTPLRQVKPGVYTAKLSDGTILNLRSVSTSADKTGARWTLDIKQNTDINNLANKYQSGIEIKFR</sequence>
<keyword evidence="4" id="KW-1185">Reference proteome</keyword>
<reference evidence="2 4" key="1">
    <citation type="submission" date="2020-11" db="EMBL/GenBank/DDBJ databases">
        <title>Insectihabitans protaetiae gen. nov. sp. nov. and Insectihabitans allomyrinae sp. nov., isolated from larvae of Protaetia brevitarsis seulensis and Allomyrina dichotoma, respectively.</title>
        <authorList>
            <person name="Lee S.D."/>
            <person name="Byeon Y.-S."/>
            <person name="Kim S.-M."/>
            <person name="Yang H.L."/>
            <person name="Kim I.S."/>
        </authorList>
    </citation>
    <scope>NUCLEOTIDE SEQUENCE</scope>
    <source>
        <strain evidence="2">CWB-B4</strain>
        <strain evidence="1 4">CWB-B43</strain>
    </source>
</reference>
<dbReference type="OrthoDB" id="2664633at2"/>
<proteinExistence type="predicted"/>
<accession>A0A9D7AJU9</accession>
<gene>
    <name evidence="2" type="ORF">I2492_13390</name>
    <name evidence="1" type="ORF">I2493_12315</name>
</gene>
<dbReference type="AlphaFoldDB" id="A0A9D7AJU9"/>
<dbReference type="Proteomes" id="UP001296969">
    <property type="component" value="Unassembled WGS sequence"/>
</dbReference>